<dbReference type="GO" id="GO:0008234">
    <property type="term" value="F:cysteine-type peptidase activity"/>
    <property type="evidence" value="ECO:0007669"/>
    <property type="project" value="UniProtKB-KW"/>
</dbReference>
<dbReference type="InterPro" id="IPR036582">
    <property type="entry name" value="Mao_N_sf"/>
</dbReference>
<dbReference type="Proteomes" id="UP001178662">
    <property type="component" value="Chromosome"/>
</dbReference>
<proteinExistence type="inferred from homology"/>
<name>A0AA95F1R2_9BACL</name>
<dbReference type="SUPFAM" id="SSF55383">
    <property type="entry name" value="Copper amine oxidase, domain N"/>
    <property type="match status" value="1"/>
</dbReference>
<dbReference type="Gene3D" id="3.90.1720.10">
    <property type="entry name" value="endopeptidase domain like (from Nostoc punctiforme)"/>
    <property type="match status" value="1"/>
</dbReference>
<evidence type="ECO:0000256" key="4">
    <source>
        <dbReference type="ARBA" id="ARBA00022807"/>
    </source>
</evidence>
<dbReference type="PROSITE" id="PS51257">
    <property type="entry name" value="PROKAR_LIPOPROTEIN"/>
    <property type="match status" value="1"/>
</dbReference>
<dbReference type="InterPro" id="IPR000064">
    <property type="entry name" value="NLP_P60_dom"/>
</dbReference>
<dbReference type="InterPro" id="IPR051202">
    <property type="entry name" value="Peptidase_C40"/>
</dbReference>
<sequence>MKRMRLLILVLVLVMASGCASHTNNMNAKGMHAKGTSTDSDHIVRIKTMQNTLYVSLDQVAKAIGYQTKWLNDNSFGVGDNDPALILRKGESEAIAGNRTIQLPAPALQEGNDLYVPVAALKSMFGDEAFFKVDSKSVTFFPRPVNKGDAVSGKGLDFANAPSAQSAPEPTLDVRKQTYSIKVKSTSTKQIDDMLAFAKKYMGVPYEFGAGKYSKSKAFDCSSYVQHVFQKVGVTLPRLARTQAGKGVAINRDQLQPGDLLFFSVPGRFKSDKTVGHVGIYYKNGMMIHSSPKPKDGVQITSINKAYWKDTFLFAKRIRIRG</sequence>
<dbReference type="Pfam" id="PF00877">
    <property type="entry name" value="NLPC_P60"/>
    <property type="match status" value="1"/>
</dbReference>
<protein>
    <submittedName>
        <fullName evidence="7">NlpC/P60 family protein</fullName>
    </submittedName>
</protein>
<organism evidence="7 8">
    <name type="scientific">Candidatus Cohnella colombiensis</name>
    <dbReference type="NCBI Taxonomy" id="3121368"/>
    <lineage>
        <taxon>Bacteria</taxon>
        <taxon>Bacillati</taxon>
        <taxon>Bacillota</taxon>
        <taxon>Bacilli</taxon>
        <taxon>Bacillales</taxon>
        <taxon>Paenibacillaceae</taxon>
        <taxon>Cohnella</taxon>
    </lineage>
</organism>
<evidence type="ECO:0000256" key="5">
    <source>
        <dbReference type="SAM" id="SignalP"/>
    </source>
</evidence>
<dbReference type="GO" id="GO:0006508">
    <property type="term" value="P:proteolysis"/>
    <property type="evidence" value="ECO:0007669"/>
    <property type="project" value="UniProtKB-KW"/>
</dbReference>
<keyword evidence="4" id="KW-0788">Thiol protease</keyword>
<evidence type="ECO:0000256" key="3">
    <source>
        <dbReference type="ARBA" id="ARBA00022801"/>
    </source>
</evidence>
<dbReference type="SUPFAM" id="SSF54001">
    <property type="entry name" value="Cysteine proteinases"/>
    <property type="match status" value="1"/>
</dbReference>
<evidence type="ECO:0000259" key="6">
    <source>
        <dbReference type="PROSITE" id="PS51935"/>
    </source>
</evidence>
<dbReference type="AlphaFoldDB" id="A0AA95F1R2"/>
<evidence type="ECO:0000313" key="7">
    <source>
        <dbReference type="EMBL" id="WEK55293.1"/>
    </source>
</evidence>
<gene>
    <name evidence="7" type="ORF">P0Y55_04310</name>
</gene>
<comment type="similarity">
    <text evidence="1">Belongs to the peptidase C40 family.</text>
</comment>
<dbReference type="EMBL" id="CP119317">
    <property type="protein sequence ID" value="WEK55293.1"/>
    <property type="molecule type" value="Genomic_DNA"/>
</dbReference>
<evidence type="ECO:0000256" key="2">
    <source>
        <dbReference type="ARBA" id="ARBA00022670"/>
    </source>
</evidence>
<evidence type="ECO:0000313" key="8">
    <source>
        <dbReference type="Proteomes" id="UP001178662"/>
    </source>
</evidence>
<dbReference type="InterPro" id="IPR012854">
    <property type="entry name" value="Cu_amine_oxidase-like_N"/>
</dbReference>
<keyword evidence="3" id="KW-0378">Hydrolase</keyword>
<feature type="signal peptide" evidence="5">
    <location>
        <begin position="1"/>
        <end position="22"/>
    </location>
</feature>
<feature type="chain" id="PRO_5041693220" evidence="5">
    <location>
        <begin position="23"/>
        <end position="322"/>
    </location>
</feature>
<dbReference type="InterPro" id="IPR038765">
    <property type="entry name" value="Papain-like_cys_pep_sf"/>
</dbReference>
<keyword evidence="8" id="KW-1185">Reference proteome</keyword>
<reference evidence="7" key="1">
    <citation type="submission" date="2023-03" db="EMBL/GenBank/DDBJ databases">
        <title>Andean soil-derived lignocellulolytic bacterial consortium as a source of novel taxa and putative plastic-active enzymes.</title>
        <authorList>
            <person name="Diaz-Garcia L."/>
            <person name="Chuvochina M."/>
            <person name="Feuerriegel G."/>
            <person name="Bunk B."/>
            <person name="Sproer C."/>
            <person name="Streit W.R."/>
            <person name="Rodriguez L.M."/>
            <person name="Overmann J."/>
            <person name="Jimenez D.J."/>
        </authorList>
    </citation>
    <scope>NUCLEOTIDE SEQUENCE</scope>
    <source>
        <strain evidence="7">MAG 2441</strain>
    </source>
</reference>
<accession>A0AA95F1R2</accession>
<dbReference type="PROSITE" id="PS51935">
    <property type="entry name" value="NLPC_P60"/>
    <property type="match status" value="1"/>
</dbReference>
<feature type="domain" description="NlpC/P60" evidence="6">
    <location>
        <begin position="188"/>
        <end position="319"/>
    </location>
</feature>
<evidence type="ECO:0000256" key="1">
    <source>
        <dbReference type="ARBA" id="ARBA00007074"/>
    </source>
</evidence>
<keyword evidence="5" id="KW-0732">Signal</keyword>
<keyword evidence="2" id="KW-0645">Protease</keyword>
<dbReference type="Pfam" id="PF07833">
    <property type="entry name" value="Cu_amine_oxidN1"/>
    <property type="match status" value="1"/>
</dbReference>
<dbReference type="PANTHER" id="PTHR47053">
    <property type="entry name" value="MUREIN DD-ENDOPEPTIDASE MEPH-RELATED"/>
    <property type="match status" value="1"/>
</dbReference>
<dbReference type="PANTHER" id="PTHR47053:SF1">
    <property type="entry name" value="MUREIN DD-ENDOPEPTIDASE MEPH-RELATED"/>
    <property type="match status" value="1"/>
</dbReference>